<dbReference type="PANTHER" id="PTHR48228:SF5">
    <property type="entry name" value="ALPHA-METHYLACYL-COA RACEMASE"/>
    <property type="match status" value="1"/>
</dbReference>
<dbReference type="AlphaFoldDB" id="A0A562QQS0"/>
<evidence type="ECO:0000256" key="1">
    <source>
        <dbReference type="SAM" id="MobiDB-lite"/>
    </source>
</evidence>
<dbReference type="RefSeq" id="WP_144449160.1">
    <property type="nucleotide sequence ID" value="NZ_VLKZ01000002.1"/>
</dbReference>
<organism evidence="2 3">
    <name type="scientific">Halalkalibacter nanhaiisediminis</name>
    <dbReference type="NCBI Taxonomy" id="688079"/>
    <lineage>
        <taxon>Bacteria</taxon>
        <taxon>Bacillati</taxon>
        <taxon>Bacillota</taxon>
        <taxon>Bacilli</taxon>
        <taxon>Bacillales</taxon>
        <taxon>Bacillaceae</taxon>
        <taxon>Halalkalibacter</taxon>
    </lineage>
</organism>
<keyword evidence="3" id="KW-1185">Reference proteome</keyword>
<feature type="region of interest" description="Disordered" evidence="1">
    <location>
        <begin position="335"/>
        <end position="358"/>
    </location>
</feature>
<dbReference type="InterPro" id="IPR023606">
    <property type="entry name" value="CoA-Trfase_III_dom_1_sf"/>
</dbReference>
<evidence type="ECO:0000313" key="3">
    <source>
        <dbReference type="Proteomes" id="UP000315711"/>
    </source>
</evidence>
<dbReference type="Proteomes" id="UP000315711">
    <property type="component" value="Unassembled WGS sequence"/>
</dbReference>
<dbReference type="SUPFAM" id="SSF89796">
    <property type="entry name" value="CoA-transferase family III (CaiB/BaiF)"/>
    <property type="match status" value="1"/>
</dbReference>
<name>A0A562QQS0_9BACI</name>
<feature type="compositionally biased region" description="Basic and acidic residues" evidence="1">
    <location>
        <begin position="335"/>
        <end position="346"/>
    </location>
</feature>
<dbReference type="OrthoDB" id="9797653at2"/>
<gene>
    <name evidence="2" type="ORF">IQ10_00785</name>
</gene>
<comment type="caution">
    <text evidence="2">The sequence shown here is derived from an EMBL/GenBank/DDBJ whole genome shotgun (WGS) entry which is preliminary data.</text>
</comment>
<dbReference type="PANTHER" id="PTHR48228">
    <property type="entry name" value="SUCCINYL-COA--D-CITRAMALATE COA-TRANSFERASE"/>
    <property type="match status" value="1"/>
</dbReference>
<dbReference type="Gene3D" id="3.40.50.10540">
    <property type="entry name" value="Crotonobetainyl-coa:carnitine coa-transferase, domain 1"/>
    <property type="match status" value="1"/>
</dbReference>
<dbReference type="InterPro" id="IPR044855">
    <property type="entry name" value="CoA-Trfase_III_dom3_sf"/>
</dbReference>
<dbReference type="EMBL" id="VLKZ01000002">
    <property type="protein sequence ID" value="TWI59074.1"/>
    <property type="molecule type" value="Genomic_DNA"/>
</dbReference>
<dbReference type="InterPro" id="IPR050509">
    <property type="entry name" value="CoA-transferase_III"/>
</dbReference>
<dbReference type="Pfam" id="PF02515">
    <property type="entry name" value="CoA_transf_3"/>
    <property type="match status" value="1"/>
</dbReference>
<accession>A0A562QQS0</accession>
<feature type="compositionally biased region" description="Polar residues" evidence="1">
    <location>
        <begin position="347"/>
        <end position="358"/>
    </location>
</feature>
<protein>
    <submittedName>
        <fullName evidence="2">Crotonobetainyl-CoA:carnitine CoA-transferase CaiB-like acyl-CoA transferase</fullName>
    </submittedName>
</protein>
<reference evidence="2 3" key="1">
    <citation type="journal article" date="2015" name="Stand. Genomic Sci.">
        <title>Genomic Encyclopedia of Bacterial and Archaeal Type Strains, Phase III: the genomes of soil and plant-associated and newly described type strains.</title>
        <authorList>
            <person name="Whitman W.B."/>
            <person name="Woyke T."/>
            <person name="Klenk H.P."/>
            <person name="Zhou Y."/>
            <person name="Lilburn T.G."/>
            <person name="Beck B.J."/>
            <person name="De Vos P."/>
            <person name="Vandamme P."/>
            <person name="Eisen J.A."/>
            <person name="Garrity G."/>
            <person name="Hugenholtz P."/>
            <person name="Kyrpides N.C."/>
        </authorList>
    </citation>
    <scope>NUCLEOTIDE SEQUENCE [LARGE SCALE GENOMIC DNA]</scope>
    <source>
        <strain evidence="2 3">CGMCC 1.10116</strain>
    </source>
</reference>
<evidence type="ECO:0000313" key="2">
    <source>
        <dbReference type="EMBL" id="TWI59074.1"/>
    </source>
</evidence>
<dbReference type="Gene3D" id="3.30.1540.10">
    <property type="entry name" value="formyl-coa transferase, domain 3"/>
    <property type="match status" value="1"/>
</dbReference>
<dbReference type="InterPro" id="IPR003673">
    <property type="entry name" value="CoA-Trfase_fam_III"/>
</dbReference>
<proteinExistence type="predicted"/>
<keyword evidence="2" id="KW-0808">Transferase</keyword>
<dbReference type="GO" id="GO:0016740">
    <property type="term" value="F:transferase activity"/>
    <property type="evidence" value="ECO:0007669"/>
    <property type="project" value="UniProtKB-KW"/>
</dbReference>
<sequence>MMLQGIKVFDFTQYLPGPFATLRLSDFGAEVIKIERPEGDPARTLADGNVFQANNRNKRSLSFDLKDEIDKEQLKDLLVSADVVVESFRPGIMDSLGLGFNELKKSNPELIYCSLTGYGQSGPLSKLGSHDINYMALSGLLSQMKDGNGKPVHPSLTFADLIGGMAASEAILAALFKREKTGEGGFIDFAIMDAVISLLTTHVQYPEGRGISGLDGSVISYHLYKTKDSRYISLGALESKFWANFCLAIDKEEWLAWHVEKAEEGNIAYEEMCNLFQSRTFAEWIVFSESVDCCLSPVYEINEVVTSIYNKNRGLIQRSPWNDLQVQATFKRTDMKHPPKLNEHQNDYSLNNSNIERT</sequence>